<evidence type="ECO:0000313" key="1">
    <source>
        <dbReference type="EMBL" id="THC95001.1"/>
    </source>
</evidence>
<dbReference type="VEuPathDB" id="FungiDB:EYZ11_005513"/>
<proteinExistence type="predicted"/>
<keyword evidence="2" id="KW-1185">Reference proteome</keyword>
<name>A0A4S3JNR1_9EURO</name>
<gene>
    <name evidence="1" type="ORF">EYZ11_005513</name>
</gene>
<dbReference type="Proteomes" id="UP000308092">
    <property type="component" value="Unassembled WGS sequence"/>
</dbReference>
<dbReference type="EMBL" id="SOSA01000178">
    <property type="protein sequence ID" value="THC95001.1"/>
    <property type="molecule type" value="Genomic_DNA"/>
</dbReference>
<comment type="caution">
    <text evidence="1">The sequence shown here is derived from an EMBL/GenBank/DDBJ whole genome shotgun (WGS) entry which is preliminary data.</text>
</comment>
<reference evidence="1 2" key="1">
    <citation type="submission" date="2019-03" db="EMBL/GenBank/DDBJ databases">
        <title>The genome sequence of a newly discovered highly antifungal drug resistant Aspergillus species, Aspergillus tanneri NIH 1004.</title>
        <authorList>
            <person name="Mounaud S."/>
            <person name="Singh I."/>
            <person name="Joardar V."/>
            <person name="Pakala S."/>
            <person name="Pakala S."/>
            <person name="Venepally P."/>
            <person name="Hoover J."/>
            <person name="Nierman W."/>
            <person name="Chung J."/>
            <person name="Losada L."/>
        </authorList>
    </citation>
    <scope>NUCLEOTIDE SEQUENCE [LARGE SCALE GENOMIC DNA]</scope>
    <source>
        <strain evidence="1 2">NIH1004</strain>
    </source>
</reference>
<accession>A0A4S3JNR1</accession>
<evidence type="ECO:0000313" key="2">
    <source>
        <dbReference type="Proteomes" id="UP000308092"/>
    </source>
</evidence>
<dbReference type="AlphaFoldDB" id="A0A4S3JNR1"/>
<sequence>MSTLDTGFVSLWEGYGSVNTKLAFSG</sequence>
<protein>
    <submittedName>
        <fullName evidence="1">Uncharacterized protein</fullName>
    </submittedName>
</protein>
<organism evidence="1 2">
    <name type="scientific">Aspergillus tanneri</name>
    <dbReference type="NCBI Taxonomy" id="1220188"/>
    <lineage>
        <taxon>Eukaryota</taxon>
        <taxon>Fungi</taxon>
        <taxon>Dikarya</taxon>
        <taxon>Ascomycota</taxon>
        <taxon>Pezizomycotina</taxon>
        <taxon>Eurotiomycetes</taxon>
        <taxon>Eurotiomycetidae</taxon>
        <taxon>Eurotiales</taxon>
        <taxon>Aspergillaceae</taxon>
        <taxon>Aspergillus</taxon>
        <taxon>Aspergillus subgen. Circumdati</taxon>
    </lineage>
</organism>